<organism evidence="8 9">
    <name type="scientific">Pseudomonas fluorescens LMG 5329</name>
    <dbReference type="NCBI Taxonomy" id="1324332"/>
    <lineage>
        <taxon>Bacteria</taxon>
        <taxon>Pseudomonadati</taxon>
        <taxon>Pseudomonadota</taxon>
        <taxon>Gammaproteobacteria</taxon>
        <taxon>Pseudomonadales</taxon>
        <taxon>Pseudomonadaceae</taxon>
        <taxon>Pseudomonas</taxon>
    </lineage>
</organism>
<keyword evidence="6" id="KW-0833">Ubl conjugation pathway</keyword>
<evidence type="ECO:0000259" key="7">
    <source>
        <dbReference type="PROSITE" id="PS52053"/>
    </source>
</evidence>
<keyword evidence="4" id="KW-0677">Repeat</keyword>
<gene>
    <name evidence="8" type="ORF">K814_0130435</name>
</gene>
<dbReference type="SMART" id="SM00369">
    <property type="entry name" value="LRR_TYP"/>
    <property type="match status" value="2"/>
</dbReference>
<evidence type="ECO:0000256" key="4">
    <source>
        <dbReference type="ARBA" id="ARBA00022737"/>
    </source>
</evidence>
<comment type="catalytic activity">
    <reaction evidence="1">
        <text>S-ubiquitinyl-[E2 ubiquitin-conjugating enzyme]-L-cysteine + [acceptor protein]-L-lysine = [E2 ubiquitin-conjugating enzyme]-L-cysteine + N(6)-ubiquitinyl-[acceptor protein]-L-lysine.</text>
        <dbReference type="EC" id="2.3.2.27"/>
    </reaction>
</comment>
<evidence type="ECO:0000313" key="9">
    <source>
        <dbReference type="Proteomes" id="UP000030060"/>
    </source>
</evidence>
<dbReference type="PANTHER" id="PTHR15454">
    <property type="entry name" value="NISCHARIN RELATED"/>
    <property type="match status" value="1"/>
</dbReference>
<dbReference type="EMBL" id="ASGY01000247">
    <property type="protein sequence ID" value="KGE64168.1"/>
    <property type="molecule type" value="Genomic_DNA"/>
</dbReference>
<dbReference type="InterPro" id="IPR046673">
    <property type="entry name" value="ToxA_N"/>
</dbReference>
<comment type="caution">
    <text evidence="8">The sequence shown here is derived from an EMBL/GenBank/DDBJ whole genome shotgun (WGS) entry which is preliminary data.</text>
</comment>
<keyword evidence="6" id="KW-0964">Secreted</keyword>
<dbReference type="InterPro" id="IPR003591">
    <property type="entry name" value="Leu-rich_rpt_typical-subtyp"/>
</dbReference>
<dbReference type="RefSeq" id="WP_038851209.1">
    <property type="nucleotide sequence ID" value="NZ_ASGY01000247.1"/>
</dbReference>
<dbReference type="PANTHER" id="PTHR15454:SF37">
    <property type="entry name" value="OUTER ARM DYNEIN LIGHT CHAIN 1 PROTEIN"/>
    <property type="match status" value="1"/>
</dbReference>
<keyword evidence="3" id="KW-0433">Leucine-rich repeat</keyword>
<dbReference type="OrthoDB" id="1467561at2"/>
<keyword evidence="5" id="KW-0843">Virulence</keyword>
<reference evidence="8 9" key="1">
    <citation type="journal article" date="2013" name="Genome Announc.">
        <title>Draft Genome Sequence of Pseudomonas fluorescens LMG 5329, a White Line-Inducing Principle-Producing Bioindicator for the Mushroom Pathogen Pseudomonas tolaasii.</title>
        <authorList>
            <person name="Ghequire M.G."/>
            <person name="Rokni-Zadeh H."/>
            <person name="Zarrineh P."/>
            <person name="De Mot R."/>
        </authorList>
    </citation>
    <scope>NUCLEOTIDE SEQUENCE [LARGE SCALE GENOMIC DNA]</scope>
    <source>
        <strain evidence="8 9">LMG 5329</strain>
    </source>
</reference>
<dbReference type="InterPro" id="IPR032675">
    <property type="entry name" value="LRR_dom_sf"/>
</dbReference>
<proteinExistence type="inferred from homology"/>
<dbReference type="Gene3D" id="1.20.58.360">
    <property type="entry name" value="Shigella T3SS effector IpaH defines"/>
    <property type="match status" value="1"/>
</dbReference>
<dbReference type="Proteomes" id="UP000030060">
    <property type="component" value="Unassembled WGS sequence"/>
</dbReference>
<evidence type="ECO:0000256" key="3">
    <source>
        <dbReference type="ARBA" id="ARBA00022614"/>
    </source>
</evidence>
<evidence type="ECO:0000313" key="8">
    <source>
        <dbReference type="EMBL" id="KGE64168.1"/>
    </source>
</evidence>
<dbReference type="GO" id="GO:0005576">
    <property type="term" value="C:extracellular region"/>
    <property type="evidence" value="ECO:0007669"/>
    <property type="project" value="UniProtKB-UniRule"/>
</dbReference>
<comment type="similarity">
    <text evidence="6">Belongs to the LRR-containing bacterial E3 ligase family.</text>
</comment>
<protein>
    <recommendedName>
        <fullName evidence="2">RING-type E3 ubiquitin transferase</fullName>
        <ecNumber evidence="2">2.3.2.27</ecNumber>
    </recommendedName>
</protein>
<dbReference type="GO" id="GO:0005737">
    <property type="term" value="C:cytoplasm"/>
    <property type="evidence" value="ECO:0007669"/>
    <property type="project" value="TreeGrafter"/>
</dbReference>
<sequence length="1717" mass="192940">MPATSLTSTLPPALPGEQGQHYAFIRQAIPACLVQSSAKRRQALKQAAPHVPGWYDKAPQAHKDQLNTLLQARCESLNRLEKTLQKIQSVNAFAQPLLEAALKDNGHDLDVNLTWLRLYSPTEDAFGVRTGGFKVRTFSLLQAALHNFEAQEAKPGYFNSASGFITEPDARGHFERHATTLGIDAFVKLCRELDLGAKYQAYLKSAVHPADVVSEGVLREQYIRHQQDAFAAAAMMAQLKGDITESDYALLLRVLAGEQKIMLGDKQIWYRTPCLMNLHLQGCLVIEPCVEHRYSDWFIVYIPDDPEHPIKRYASFDEFSRALTARLQAGPQRDAERTEATPITDFQQFFSQFVAYKDRPYYFRRLTELVVDAPPQPFGSQWLRSEWGRLATTLVAPVLSPLTQVKTEPQPKVRVGVTDPNFNINMDSIKGLWVAVDLWPQRFESLRKRMLDNARAQAISTADADEAASARRVQHYLNMGLFGVNLLAMVIPPLGVVMSVVMAGQLLYEILEGAIELGEGDREAGWAHITDVVENLAMLAVGGAAFHFTVSPFIEGLKAVKLPSGKTRLWKPDLAPYEYARAIPEGALPNEHGVHQINGASVIALEDKRFKVRHEPVHDRYVIEHPSRADAYEPALAHNGTGAWYHELERPLSWEGARLMRRLGPVVDGFSDAVLEQIRHVSGVDEDVLRRLHVESEPVPAVLLDTIRQFRAYDSALQVAQGIGAGVLSDALCSYAATLAVELPGWPSGKAIEAFAGTQLSGASIKYGDVNAALVDTLQVRRSELMTGKLPERIVGFLTEAQMDTLVGRYTSRVTAARITALQKKMQDRAVLVRARLMRSLYTEQQPMTDAAVTLIQRDFKRLPTLMVREMLAEATPQERAALDRTGRIPLDLAQRARVLQQDVRLSLAYEGLYLDAMAGQDTEALVLNTLPVLPGWADNLRLEVREGGTEGELRADFGPAHAEKKILVRVDEGRYQAFDDRGQQLHGINGLYGALQHALPDAQRNALGVPHVGQGEQLRTLILAKALPREALRVVLGMQPERLPFFRTPWRVSPQRLGYPLSGRGQGSWQRMIEERVRTLYPTMNAVQMREYLHGRNLEDDRWLKDLEKQYKQLESVLSRWLLDGPRDRATLATRRRLYDRLRNAWKKSGEWDLDTRGNYRGQRILLEDEALGAQLASLPELPGDFSHVSSVHMPGCGLTDQAMGLLAKFPQLRVLNLENNLLTRLPEACARMSRMEGLDLSDNQIMLTAQTVLHIRSMHQLEWLALQGNPLSMNIDIGRMPRLRWLYLSGCGLHAWPMGTFGVPRPRQFLLELTGNRLTAIPVVAPGSERARILARTAVTRDWLTPQVRDSLNLYLESVGLDPERRLPPRGTQDSAHWMSGLSQQQWLAKQETWNDLEEAIGSEPFFDEIRKLSERLEDRTDQYKNDLTAKVWRMLEAMAANTALRERLFEMAVAPTTCVDAGAQLFNAMGFEVLLNEARLIPNQDLVQLELLDLAKGKARLDELGRIAHARVSELVAEGRRFPEYDDEGGLIQQVDAAGRPQRSIDEVEIHLAYVTRLANELDLPWQTSMFYNEPDVTQDMLDDASRRVKDLETGDLLRDGIVEQPFWADFVQVTYANEFEAVSAKNEALINLYTAEQTLADDGTLSAQQKTELRLTIDTSAQVLGKSPEQVSPDRETRDEEFFADMVSLGEEHKNVLRTVTDRLMGRPTQNRK</sequence>
<evidence type="ECO:0000256" key="5">
    <source>
        <dbReference type="ARBA" id="ARBA00023026"/>
    </source>
</evidence>
<accession>A0A0A1YRV8</accession>
<dbReference type="GO" id="GO:0061630">
    <property type="term" value="F:ubiquitin protein ligase activity"/>
    <property type="evidence" value="ECO:0007669"/>
    <property type="project" value="UniProtKB-EC"/>
</dbReference>
<dbReference type="SUPFAM" id="SSF52058">
    <property type="entry name" value="L domain-like"/>
    <property type="match status" value="1"/>
</dbReference>
<name>A0A0A1YRV8_PSEFL</name>
<dbReference type="GO" id="GO:0016567">
    <property type="term" value="P:protein ubiquitination"/>
    <property type="evidence" value="ECO:0007669"/>
    <property type="project" value="InterPro"/>
</dbReference>
<dbReference type="Pfam" id="PF20178">
    <property type="entry name" value="ToxA_N"/>
    <property type="match status" value="1"/>
</dbReference>
<keyword evidence="6" id="KW-0832">Ubl conjugation</keyword>
<dbReference type="EC" id="2.3.2.27" evidence="2"/>
<dbReference type="Pfam" id="PF14496">
    <property type="entry name" value="NEL"/>
    <property type="match status" value="1"/>
</dbReference>
<keyword evidence="6" id="KW-1035">Host cytoplasm</keyword>
<feature type="active site" description="Glycyl thioester intermediate" evidence="6">
    <location>
        <position position="1461"/>
    </location>
</feature>
<dbReference type="Gene3D" id="3.80.10.10">
    <property type="entry name" value="Ribonuclease Inhibitor"/>
    <property type="match status" value="1"/>
</dbReference>
<comment type="PTM">
    <text evidence="6">Ubiquitinated in the presence of host E1 ubiquitin-activating enzyme, E2 ubiquitin-conjugating enzyme and ubiquitin.</text>
</comment>
<evidence type="ECO:0000256" key="1">
    <source>
        <dbReference type="ARBA" id="ARBA00000900"/>
    </source>
</evidence>
<keyword evidence="6" id="KW-0808">Transferase</keyword>
<evidence type="ECO:0000256" key="6">
    <source>
        <dbReference type="PROSITE-ProRule" id="PRU01398"/>
    </source>
</evidence>
<dbReference type="InterPro" id="IPR029487">
    <property type="entry name" value="NEL_dom"/>
</dbReference>
<dbReference type="PROSITE" id="PS52053">
    <property type="entry name" value="NEL"/>
    <property type="match status" value="1"/>
</dbReference>
<feature type="domain" description="NEL" evidence="7">
    <location>
        <begin position="1372"/>
        <end position="1717"/>
    </location>
</feature>
<evidence type="ECO:0000256" key="2">
    <source>
        <dbReference type="ARBA" id="ARBA00012483"/>
    </source>
</evidence>